<sequence length="607" mass="65876">MIGSPTNSAVMETGEQTPLLRRDSGVPPAAGPAAAVPRRPWGQLVMNGSILLGREFCYALEAALVLPILMTIGMPRELYSIVWLIPPIFGFIFVPLFGSVSDHCRCRWGRRRPFILALGLAIILGFALFLNGDALVQLIVGDVGNSPRRADRDTMRTATLAVSMFGAILFDFAADFIESPIKAYLLDNCVEADRRRGLDMQGALSGLGGFLGYATGAIDWIDLGIPPASEYHVIFGISCSVFCVCLLLNLCSIREVPLDELKTDSLENGDGQSGRQEPEMEQDPQTVIAVDPKYGVMYMSSDPDVLPDVISCDDGLQKVLVTTVFGGGDQSDDGYGSIAQSEDDNSDTAEDSDTTELAHRLSITAYFTSILRMPKELAFLCVSHFLGWASFLSVMLFFTDFMGRGVYKGNPGAPADSPDRIRYDWGVMVGCWGLTINAASCTLYSIFLGRIIGRVSYRTMYIFGYLVFGAGIGSMAIIAQLTEARWEIILLCPVMGIMYGTLNNIPYKLISRYHTDETYIRCGVDRSERRGMGIDCALVSSQNQLSQIVIGASMGSIVAAVGSVISVTVCSSMLAFIACIAAALLVHYQVDRSEHGAPDFEDVLSSM</sequence>
<keyword evidence="3 8" id="KW-0812">Transmembrane</keyword>
<keyword evidence="2" id="KW-0813">Transport</keyword>
<dbReference type="GO" id="GO:0016020">
    <property type="term" value="C:membrane"/>
    <property type="evidence" value="ECO:0007669"/>
    <property type="project" value="UniProtKB-SubCell"/>
</dbReference>
<feature type="compositionally biased region" description="Low complexity" evidence="7">
    <location>
        <begin position="25"/>
        <end position="34"/>
    </location>
</feature>
<comment type="similarity">
    <text evidence="6">Belongs to the glycoside-pentoside-hexuronide (GPH) cation symporter transporter (TC 2.A.2) family.</text>
</comment>
<keyword evidence="10" id="KW-1185">Reference proteome</keyword>
<dbReference type="Proteomes" id="UP000838412">
    <property type="component" value="Chromosome 13"/>
</dbReference>
<dbReference type="PANTHER" id="PTHR19432:SF34">
    <property type="entry name" value="MEMBRANE-ASSOCIATED TRANSPORTER PROTEIN"/>
    <property type="match status" value="1"/>
</dbReference>
<dbReference type="EMBL" id="OV696698">
    <property type="protein sequence ID" value="CAH1243338.1"/>
    <property type="molecule type" value="Genomic_DNA"/>
</dbReference>
<feature type="transmembrane region" description="Helical" evidence="8">
    <location>
        <begin position="425"/>
        <end position="447"/>
    </location>
</feature>
<protein>
    <submittedName>
        <fullName evidence="9">SLC45A2 protein</fullName>
    </submittedName>
</protein>
<keyword evidence="4 8" id="KW-1133">Transmembrane helix</keyword>
<feature type="transmembrane region" description="Helical" evidence="8">
    <location>
        <begin position="160"/>
        <end position="177"/>
    </location>
</feature>
<proteinExistence type="inferred from homology"/>
<accession>A0A8J9YX18</accession>
<evidence type="ECO:0000256" key="6">
    <source>
        <dbReference type="ARBA" id="ARBA00038193"/>
    </source>
</evidence>
<feature type="transmembrane region" description="Helical" evidence="8">
    <location>
        <begin position="81"/>
        <end position="101"/>
    </location>
</feature>
<feature type="transmembrane region" description="Helical" evidence="8">
    <location>
        <begin position="233"/>
        <end position="253"/>
    </location>
</feature>
<reference evidence="9" key="1">
    <citation type="submission" date="2022-01" db="EMBL/GenBank/DDBJ databases">
        <authorList>
            <person name="Braso-Vives M."/>
        </authorList>
    </citation>
    <scope>NUCLEOTIDE SEQUENCE</scope>
</reference>
<evidence type="ECO:0000256" key="1">
    <source>
        <dbReference type="ARBA" id="ARBA00004141"/>
    </source>
</evidence>
<name>A0A8J9YX18_BRALA</name>
<feature type="compositionally biased region" description="Acidic residues" evidence="7">
    <location>
        <begin position="341"/>
        <end position="353"/>
    </location>
</feature>
<dbReference type="SUPFAM" id="SSF103473">
    <property type="entry name" value="MFS general substrate transporter"/>
    <property type="match status" value="1"/>
</dbReference>
<dbReference type="AlphaFoldDB" id="A0A8J9YX18"/>
<feature type="transmembrane region" description="Helical" evidence="8">
    <location>
        <begin position="459"/>
        <end position="478"/>
    </location>
</feature>
<evidence type="ECO:0000256" key="5">
    <source>
        <dbReference type="ARBA" id="ARBA00023136"/>
    </source>
</evidence>
<evidence type="ECO:0000256" key="7">
    <source>
        <dbReference type="SAM" id="MobiDB-lite"/>
    </source>
</evidence>
<evidence type="ECO:0000256" key="3">
    <source>
        <dbReference type="ARBA" id="ARBA00022692"/>
    </source>
</evidence>
<comment type="subcellular location">
    <subcellularLocation>
        <location evidence="1">Membrane</location>
        <topology evidence="1">Multi-pass membrane protein</topology>
    </subcellularLocation>
</comment>
<dbReference type="GO" id="GO:0008506">
    <property type="term" value="F:sucrose:proton symporter activity"/>
    <property type="evidence" value="ECO:0007669"/>
    <property type="project" value="TreeGrafter"/>
</dbReference>
<dbReference type="CDD" id="cd17313">
    <property type="entry name" value="MFS_SLC45_SUC"/>
    <property type="match status" value="1"/>
</dbReference>
<feature type="region of interest" description="Disordered" evidence="7">
    <location>
        <begin position="331"/>
        <end position="353"/>
    </location>
</feature>
<dbReference type="OrthoDB" id="28755at2759"/>
<evidence type="ECO:0000313" key="9">
    <source>
        <dbReference type="EMBL" id="CAH1243338.1"/>
    </source>
</evidence>
<evidence type="ECO:0000256" key="4">
    <source>
        <dbReference type="ARBA" id="ARBA00022989"/>
    </source>
</evidence>
<feature type="transmembrane region" description="Helical" evidence="8">
    <location>
        <begin position="203"/>
        <end position="221"/>
    </location>
</feature>
<dbReference type="Pfam" id="PF07690">
    <property type="entry name" value="MFS_1"/>
    <property type="match status" value="1"/>
</dbReference>
<organism evidence="9 10">
    <name type="scientific">Branchiostoma lanceolatum</name>
    <name type="common">Common lancelet</name>
    <name type="synonym">Amphioxus lanceolatum</name>
    <dbReference type="NCBI Taxonomy" id="7740"/>
    <lineage>
        <taxon>Eukaryota</taxon>
        <taxon>Metazoa</taxon>
        <taxon>Chordata</taxon>
        <taxon>Cephalochordata</taxon>
        <taxon>Leptocardii</taxon>
        <taxon>Amphioxiformes</taxon>
        <taxon>Branchiostomatidae</taxon>
        <taxon>Branchiostoma</taxon>
    </lineage>
</organism>
<feature type="transmembrane region" description="Helical" evidence="8">
    <location>
        <begin position="573"/>
        <end position="590"/>
    </location>
</feature>
<dbReference type="InterPro" id="IPR011701">
    <property type="entry name" value="MFS"/>
</dbReference>
<feature type="transmembrane region" description="Helical" evidence="8">
    <location>
        <begin position="484"/>
        <end position="502"/>
    </location>
</feature>
<dbReference type="Gene3D" id="1.20.1250.20">
    <property type="entry name" value="MFS general substrate transporter like domains"/>
    <property type="match status" value="1"/>
</dbReference>
<evidence type="ECO:0000256" key="8">
    <source>
        <dbReference type="SAM" id="Phobius"/>
    </source>
</evidence>
<keyword evidence="5 8" id="KW-0472">Membrane</keyword>
<gene>
    <name evidence="9" type="primary">SLC45A2</name>
    <name evidence="9" type="ORF">BLAG_LOCUS6335</name>
</gene>
<evidence type="ECO:0000256" key="2">
    <source>
        <dbReference type="ARBA" id="ARBA00022448"/>
    </source>
</evidence>
<dbReference type="InterPro" id="IPR036259">
    <property type="entry name" value="MFS_trans_sf"/>
</dbReference>
<feature type="transmembrane region" description="Helical" evidence="8">
    <location>
        <begin position="113"/>
        <end position="140"/>
    </location>
</feature>
<feature type="region of interest" description="Disordered" evidence="7">
    <location>
        <begin position="1"/>
        <end position="34"/>
    </location>
</feature>
<evidence type="ECO:0000313" key="10">
    <source>
        <dbReference type="Proteomes" id="UP000838412"/>
    </source>
</evidence>
<feature type="compositionally biased region" description="Polar residues" evidence="7">
    <location>
        <begin position="1"/>
        <end position="16"/>
    </location>
</feature>
<dbReference type="PANTHER" id="PTHR19432">
    <property type="entry name" value="SUGAR TRANSPORTER"/>
    <property type="match status" value="1"/>
</dbReference>
<feature type="region of interest" description="Disordered" evidence="7">
    <location>
        <begin position="263"/>
        <end position="285"/>
    </location>
</feature>
<feature type="transmembrane region" description="Helical" evidence="8">
    <location>
        <begin position="377"/>
        <end position="398"/>
    </location>
</feature>